<evidence type="ECO:0000313" key="4">
    <source>
        <dbReference type="EMBL" id="TFH89699.1"/>
    </source>
</evidence>
<dbReference type="PANTHER" id="PTHR38973">
    <property type="entry name" value="PLASMID PARTITIONING CONTROL PROTEIN-RELATED"/>
    <property type="match status" value="1"/>
</dbReference>
<dbReference type="PANTHER" id="PTHR38973:SF1">
    <property type="entry name" value="PLASMID PARTITION PROTEIN B"/>
    <property type="match status" value="1"/>
</dbReference>
<reference evidence="4 5" key="1">
    <citation type="submission" date="2019-01" db="EMBL/GenBank/DDBJ databases">
        <title>Vibrio BEI176 sp. nov, a marine bacterium isolated from China: eastern marignal seas.</title>
        <authorList>
            <person name="Li B."/>
        </authorList>
    </citation>
    <scope>NUCLEOTIDE SEQUENCE [LARGE SCALE GENOMIC DNA]</scope>
    <source>
        <strain evidence="4 5">BEI176</strain>
    </source>
</reference>
<dbReference type="Pfam" id="PF08775">
    <property type="entry name" value="ParB"/>
    <property type="match status" value="1"/>
</dbReference>
<dbReference type="EMBL" id="SATR01000049">
    <property type="protein sequence ID" value="TFH89699.1"/>
    <property type="molecule type" value="Genomic_DNA"/>
</dbReference>
<feature type="domain" description="ParB protein family C-terminal" evidence="3">
    <location>
        <begin position="232"/>
        <end position="354"/>
    </location>
</feature>
<dbReference type="CDD" id="cd16394">
    <property type="entry name" value="sopB_N"/>
    <property type="match status" value="1"/>
</dbReference>
<organism evidence="4 5">
    <name type="scientific">Vibrio ouci</name>
    <dbReference type="NCBI Taxonomy" id="2499078"/>
    <lineage>
        <taxon>Bacteria</taxon>
        <taxon>Pseudomonadati</taxon>
        <taxon>Pseudomonadota</taxon>
        <taxon>Gammaproteobacteria</taxon>
        <taxon>Vibrionales</taxon>
        <taxon>Vibrionaceae</taxon>
        <taxon>Vibrio</taxon>
    </lineage>
</organism>
<dbReference type="InterPro" id="IPR004437">
    <property type="entry name" value="ParB/RepB/Spo0J"/>
</dbReference>
<feature type="region of interest" description="Disordered" evidence="2">
    <location>
        <begin position="1"/>
        <end position="22"/>
    </location>
</feature>
<accession>A0A4Y8W9U5</accession>
<evidence type="ECO:0000256" key="2">
    <source>
        <dbReference type="SAM" id="MobiDB-lite"/>
    </source>
</evidence>
<dbReference type="OrthoDB" id="5719994at2"/>
<protein>
    <submittedName>
        <fullName evidence="4">ParB/RepB/Spo0J family partition protein</fullName>
    </submittedName>
</protein>
<proteinExistence type="predicted"/>
<dbReference type="GO" id="GO:0003677">
    <property type="term" value="F:DNA binding"/>
    <property type="evidence" value="ECO:0007669"/>
    <property type="project" value="UniProtKB-KW"/>
</dbReference>
<feature type="compositionally biased region" description="Polar residues" evidence="2">
    <location>
        <begin position="11"/>
        <end position="21"/>
    </location>
</feature>
<keyword evidence="5" id="KW-1185">Reference proteome</keyword>
<evidence type="ECO:0000259" key="3">
    <source>
        <dbReference type="Pfam" id="PF08775"/>
    </source>
</evidence>
<keyword evidence="1" id="KW-0238">DNA-binding</keyword>
<comment type="caution">
    <text evidence="4">The sequence shown here is derived from an EMBL/GenBank/DDBJ whole genome shotgun (WGS) entry which is preliminary data.</text>
</comment>
<dbReference type="InterPro" id="IPR014884">
    <property type="entry name" value="ParB_fam_C"/>
</dbReference>
<dbReference type="Gene3D" id="1.10.10.2830">
    <property type="match status" value="1"/>
</dbReference>
<gene>
    <name evidence="4" type="ORF">ELS82_20860</name>
</gene>
<evidence type="ECO:0000256" key="1">
    <source>
        <dbReference type="ARBA" id="ARBA00023125"/>
    </source>
</evidence>
<evidence type="ECO:0000313" key="5">
    <source>
        <dbReference type="Proteomes" id="UP000297753"/>
    </source>
</evidence>
<name>A0A4Y8W9U5_9VIBR</name>
<dbReference type="AlphaFoldDB" id="A0A4Y8W9U5"/>
<dbReference type="RefSeq" id="WP_134837182.1">
    <property type="nucleotide sequence ID" value="NZ_SATR01000049.1"/>
</dbReference>
<dbReference type="NCBIfam" id="TIGR00180">
    <property type="entry name" value="parB_part"/>
    <property type="match status" value="1"/>
</dbReference>
<dbReference type="Proteomes" id="UP000297753">
    <property type="component" value="Unassembled WGS sequence"/>
</dbReference>
<sequence length="361" mass="40228">MAKKRGAISPLGNTVGSQEAQKNAAKANLESLTRQLSSELEKAGESTQAFLESHFGLGNVGKPVEWRLASGDTAVFHEIMLTYDEVKANTFVTFDINGRDQSQLTRESLMDLNSLAYQQFYPAVGREVDGKIDILDGSRRRAWFLLQQGKVAQFRVLVTKETLSVSDAKALAKQLQTAKEHNQREIGLQCVTIMNNEQCTQEDVAKMLGMSRQSVGRAIKAASIDERLIALFPVVNELSHTDYAVLDKAMKHFAQHAEALTAFIQRLEHKVALSEPHHELISTKEWLLSVIQAELKVEIAKTRVDDVTVTPLVNFASKGMFARKRSKGRNFSYEFGRLPKSVQTALDDAISSVLDDYQQSE</sequence>